<evidence type="ECO:0000256" key="1">
    <source>
        <dbReference type="ARBA" id="ARBA00001974"/>
    </source>
</evidence>
<dbReference type="Pfam" id="PF05199">
    <property type="entry name" value="GMC_oxred_C"/>
    <property type="match status" value="1"/>
</dbReference>
<dbReference type="STRING" id="1801.BRW64_04900"/>
<reference evidence="8 10" key="2">
    <citation type="submission" date="2017-10" db="EMBL/GenBank/DDBJ databases">
        <title>The new phylogeny of genus Mycobacterium.</title>
        <authorList>
            <person name="Tortoli E."/>
            <person name="Trovato A."/>
            <person name="Cirillo D.M."/>
        </authorList>
    </citation>
    <scope>NUCLEOTIDE SEQUENCE [LARGE SCALE GENOMIC DNA]</scope>
    <source>
        <strain evidence="8 10">IP141170001</strain>
    </source>
</reference>
<dbReference type="SUPFAM" id="SSF54373">
    <property type="entry name" value="FAD-linked reductases, C-terminal domain"/>
    <property type="match status" value="1"/>
</dbReference>
<dbReference type="InterPro" id="IPR012132">
    <property type="entry name" value="GMC_OxRdtase"/>
</dbReference>
<evidence type="ECO:0000256" key="4">
    <source>
        <dbReference type="ARBA" id="ARBA00022827"/>
    </source>
</evidence>
<comment type="caution">
    <text evidence="7">The sequence shown here is derived from an EMBL/GenBank/DDBJ whole genome shotgun (WGS) entry which is preliminary data.</text>
</comment>
<evidence type="ECO:0000259" key="6">
    <source>
        <dbReference type="PROSITE" id="PS00624"/>
    </source>
</evidence>
<dbReference type="EMBL" id="PDCR01000004">
    <property type="protein sequence ID" value="PEG55898.1"/>
    <property type="molecule type" value="Genomic_DNA"/>
</dbReference>
<dbReference type="GO" id="GO:0050660">
    <property type="term" value="F:flavin adenine dinucleotide binding"/>
    <property type="evidence" value="ECO:0007669"/>
    <property type="project" value="InterPro"/>
</dbReference>
<feature type="domain" description="Glucose-methanol-choline oxidoreductase N-terminal" evidence="6">
    <location>
        <begin position="258"/>
        <end position="272"/>
    </location>
</feature>
<evidence type="ECO:0000313" key="10">
    <source>
        <dbReference type="Proteomes" id="UP000220340"/>
    </source>
</evidence>
<keyword evidence="3" id="KW-0285">Flavoprotein</keyword>
<protein>
    <submittedName>
        <fullName evidence="7">Glucose-methanol-choline oxidoreductase</fullName>
    </submittedName>
</protein>
<dbReference type="GO" id="GO:0016614">
    <property type="term" value="F:oxidoreductase activity, acting on CH-OH group of donors"/>
    <property type="evidence" value="ECO:0007669"/>
    <property type="project" value="InterPro"/>
</dbReference>
<dbReference type="PANTHER" id="PTHR11552:SF147">
    <property type="entry name" value="CHOLINE DEHYDROGENASE, MITOCHONDRIAL"/>
    <property type="match status" value="1"/>
</dbReference>
<reference evidence="7 9" key="1">
    <citation type="submission" date="2016-09" db="EMBL/GenBank/DDBJ databases">
        <title>genome sequences of unsequenced Mycobacteria.</title>
        <authorList>
            <person name="Greninger A.L."/>
            <person name="Jerome K.R."/>
            <person name="Mcnair B."/>
            <person name="Wallis C."/>
            <person name="Fang F."/>
        </authorList>
    </citation>
    <scope>NUCLEOTIDE SEQUENCE [LARGE SCALE GENOMIC DNA]</scope>
    <source>
        <strain evidence="7 9">BM1</strain>
    </source>
</reference>
<dbReference type="InterPro" id="IPR007867">
    <property type="entry name" value="GMC_OxRtase_C"/>
</dbReference>
<comment type="cofactor">
    <cofactor evidence="1 5">
        <name>FAD</name>
        <dbReference type="ChEBI" id="CHEBI:57692"/>
    </cofactor>
</comment>
<dbReference type="Proteomes" id="UP000191039">
    <property type="component" value="Unassembled WGS sequence"/>
</dbReference>
<evidence type="ECO:0000256" key="2">
    <source>
        <dbReference type="ARBA" id="ARBA00010790"/>
    </source>
</evidence>
<keyword evidence="4 5" id="KW-0274">FAD</keyword>
<dbReference type="Gene3D" id="3.50.50.60">
    <property type="entry name" value="FAD/NAD(P)-binding domain"/>
    <property type="match status" value="1"/>
</dbReference>
<dbReference type="AlphaFoldDB" id="A0A1Q4HJE9"/>
<evidence type="ECO:0000256" key="3">
    <source>
        <dbReference type="ARBA" id="ARBA00022630"/>
    </source>
</evidence>
<evidence type="ECO:0000313" key="7">
    <source>
        <dbReference type="EMBL" id="OPE55411.1"/>
    </source>
</evidence>
<sequence length="513" mass="54609">MAHADGTLRHDYVIVGAGSAGCVLAARLSENPDTRVLLLESGPEDTRSEIAVPLAWPALWGTEVDYAYDTVPQAGTAGLRHDWPRGHTLGGSSSINAMVFLRGHPNDFDSWNCPGWDYESVLPYFKRMETVEGGDRRYRGTDGPMRPARAHPDAANPLSEVFIRGAAAAGFPLTDDFNGACAEGAGWHDLSITGGARQSTARAYLHPVRGHRPNLTVRTGARARKLIIDGNRCIGVEFDQMGRTMSAFAGVEVIVSAGAVDSPRLLLLSGVGPAAELEAIGVEVVHDLPGVGRNLHDHPACGVVYEAAQPLPVGQHNHAETSMLWRSDASLAGPDMQLMFIHVPFHPPHLSAPANSFTFGVALMAPEARGSIRLSGPQPQRPPLIDPNYLGSEADLRRMVDGIGVAREIAASEPFAPWRAREVLPGPDAADPKALRSFLSTAACTYYHPVGTCMMGLGSDAVVDPRLRVHGLEGLRVADASVMPRVVSVNTNAATIMIGEKAADLILQGALEG</sequence>
<organism evidence="7 9">
    <name type="scientific">Mycolicibacterium diernhoferi</name>
    <dbReference type="NCBI Taxonomy" id="1801"/>
    <lineage>
        <taxon>Bacteria</taxon>
        <taxon>Bacillati</taxon>
        <taxon>Actinomycetota</taxon>
        <taxon>Actinomycetes</taxon>
        <taxon>Mycobacteriales</taxon>
        <taxon>Mycobacteriaceae</taxon>
        <taxon>Mycolicibacterium</taxon>
    </lineage>
</organism>
<feature type="binding site" evidence="5">
    <location>
        <position position="446"/>
    </location>
    <ligand>
        <name>substrate</name>
    </ligand>
</feature>
<dbReference type="Gene3D" id="3.30.560.10">
    <property type="entry name" value="Glucose Oxidase, domain 3"/>
    <property type="match status" value="1"/>
</dbReference>
<feature type="binding site" evidence="5">
    <location>
        <begin position="96"/>
        <end position="99"/>
    </location>
    <ligand>
        <name>FAD</name>
        <dbReference type="ChEBI" id="CHEBI:57692"/>
    </ligand>
</feature>
<keyword evidence="10" id="KW-1185">Reference proteome</keyword>
<evidence type="ECO:0000256" key="5">
    <source>
        <dbReference type="PIRSR" id="PIRSR000137-2"/>
    </source>
</evidence>
<dbReference type="PIRSF" id="PIRSF000137">
    <property type="entry name" value="Alcohol_oxidase"/>
    <property type="match status" value="1"/>
</dbReference>
<dbReference type="SUPFAM" id="SSF51905">
    <property type="entry name" value="FAD/NAD(P)-binding domain"/>
    <property type="match status" value="1"/>
</dbReference>
<dbReference type="PROSITE" id="PS00624">
    <property type="entry name" value="GMC_OXRED_2"/>
    <property type="match status" value="1"/>
</dbReference>
<accession>A0A1Q4HJE9</accession>
<comment type="similarity">
    <text evidence="2">Belongs to the GMC oxidoreductase family.</text>
</comment>
<dbReference type="Proteomes" id="UP000220340">
    <property type="component" value="Unassembled WGS sequence"/>
</dbReference>
<dbReference type="EMBL" id="MIJD01000033">
    <property type="protein sequence ID" value="OPE55411.1"/>
    <property type="molecule type" value="Genomic_DNA"/>
</dbReference>
<dbReference type="PANTHER" id="PTHR11552">
    <property type="entry name" value="GLUCOSE-METHANOL-CHOLINE GMC OXIDOREDUCTASE"/>
    <property type="match status" value="1"/>
</dbReference>
<name>A0A1Q4HJE9_9MYCO</name>
<evidence type="ECO:0000313" key="8">
    <source>
        <dbReference type="EMBL" id="PEG55898.1"/>
    </source>
</evidence>
<dbReference type="InterPro" id="IPR000172">
    <property type="entry name" value="GMC_OxRdtase_N"/>
</dbReference>
<dbReference type="InterPro" id="IPR036188">
    <property type="entry name" value="FAD/NAD-bd_sf"/>
</dbReference>
<gene>
    <name evidence="7" type="ORF">BV510_05235</name>
    <name evidence="8" type="ORF">CRI78_04465</name>
</gene>
<dbReference type="OrthoDB" id="9785276at2"/>
<evidence type="ECO:0000313" key="9">
    <source>
        <dbReference type="Proteomes" id="UP000191039"/>
    </source>
</evidence>
<dbReference type="Pfam" id="PF00732">
    <property type="entry name" value="GMC_oxred_N"/>
    <property type="match status" value="1"/>
</dbReference>
<proteinExistence type="inferred from homology"/>